<evidence type="ECO:0000313" key="6">
    <source>
        <dbReference type="Proteomes" id="UP000321306"/>
    </source>
</evidence>
<dbReference type="Gene3D" id="1.10.10.60">
    <property type="entry name" value="Homeodomain-like"/>
    <property type="match status" value="1"/>
</dbReference>
<dbReference type="InterPro" id="IPR013656">
    <property type="entry name" value="PAS_4"/>
</dbReference>
<dbReference type="PROSITE" id="PS01124">
    <property type="entry name" value="HTH_ARAC_FAMILY_2"/>
    <property type="match status" value="1"/>
</dbReference>
<proteinExistence type="predicted"/>
<dbReference type="EMBL" id="BJXB01000019">
    <property type="protein sequence ID" value="GEM48273.1"/>
    <property type="molecule type" value="Genomic_DNA"/>
</dbReference>
<dbReference type="InterPro" id="IPR018060">
    <property type="entry name" value="HTH_AraC"/>
</dbReference>
<dbReference type="PRINTS" id="PR00032">
    <property type="entry name" value="HTHARAC"/>
</dbReference>
<dbReference type="InterPro" id="IPR020449">
    <property type="entry name" value="Tscrpt_reg_AraC-type_HTH"/>
</dbReference>
<dbReference type="OrthoDB" id="9813413at2"/>
<accession>A0A511N5Z5</accession>
<dbReference type="InterPro" id="IPR009057">
    <property type="entry name" value="Homeodomain-like_sf"/>
</dbReference>
<dbReference type="SMART" id="SM00342">
    <property type="entry name" value="HTH_ARAC"/>
    <property type="match status" value="1"/>
</dbReference>
<dbReference type="GO" id="GO:0043565">
    <property type="term" value="F:sequence-specific DNA binding"/>
    <property type="evidence" value="ECO:0007669"/>
    <property type="project" value="InterPro"/>
</dbReference>
<dbReference type="Pfam" id="PF08448">
    <property type="entry name" value="PAS_4"/>
    <property type="match status" value="1"/>
</dbReference>
<sequence length="245" mass="27154">MDARTARLIQIPLPALETIFDRSPDTVFFVKDTEGRYLSVNQTLLDRLGLRYPQELIGKTPTEVFPPSLGMGFADQDQLVLSGETLLDQLELHLYASGGAGWCLTHKVPLTDDAGNIWGMIGISKDLGMPDMTGSVYAEVARAVQFIQTDYMQPLTLQDLADAAGITINKLERQIRRIFGITTYQLLLQTRIEQASRLLKTTRDSTAQIALACGFYDQSAFSKQFKAAVGMTPSQYRAFHALQDG</sequence>
<keyword evidence="1" id="KW-0805">Transcription regulation</keyword>
<dbReference type="GO" id="GO:0003700">
    <property type="term" value="F:DNA-binding transcription factor activity"/>
    <property type="evidence" value="ECO:0007669"/>
    <property type="project" value="InterPro"/>
</dbReference>
<feature type="domain" description="HTH araC/xylS-type" evidence="4">
    <location>
        <begin position="141"/>
        <end position="239"/>
    </location>
</feature>
<keyword evidence="3" id="KW-0804">Transcription</keyword>
<dbReference type="RefSeq" id="WP_146887216.1">
    <property type="nucleotide sequence ID" value="NZ_BJXB01000019.1"/>
</dbReference>
<evidence type="ECO:0000256" key="3">
    <source>
        <dbReference type="ARBA" id="ARBA00023163"/>
    </source>
</evidence>
<dbReference type="Gene3D" id="3.30.450.20">
    <property type="entry name" value="PAS domain"/>
    <property type="match status" value="1"/>
</dbReference>
<protein>
    <submittedName>
        <fullName evidence="5">Transcriptional regulator</fullName>
    </submittedName>
</protein>
<dbReference type="InterPro" id="IPR050204">
    <property type="entry name" value="AraC_XylS_family_regulators"/>
</dbReference>
<evidence type="ECO:0000256" key="2">
    <source>
        <dbReference type="ARBA" id="ARBA00023125"/>
    </source>
</evidence>
<dbReference type="SUPFAM" id="SSF46689">
    <property type="entry name" value="Homeodomain-like"/>
    <property type="match status" value="2"/>
</dbReference>
<dbReference type="InterPro" id="IPR000014">
    <property type="entry name" value="PAS"/>
</dbReference>
<comment type="caution">
    <text evidence="5">The sequence shown here is derived from an EMBL/GenBank/DDBJ whole genome shotgun (WGS) entry which is preliminary data.</text>
</comment>
<dbReference type="PANTHER" id="PTHR46796">
    <property type="entry name" value="HTH-TYPE TRANSCRIPTIONAL ACTIVATOR RHAS-RELATED"/>
    <property type="match status" value="1"/>
</dbReference>
<evidence type="ECO:0000313" key="5">
    <source>
        <dbReference type="EMBL" id="GEM48273.1"/>
    </source>
</evidence>
<name>A0A511N5Z5_DEIC1</name>
<evidence type="ECO:0000256" key="1">
    <source>
        <dbReference type="ARBA" id="ARBA00023015"/>
    </source>
</evidence>
<dbReference type="SUPFAM" id="SSF55785">
    <property type="entry name" value="PYP-like sensor domain (PAS domain)"/>
    <property type="match status" value="1"/>
</dbReference>
<gene>
    <name evidence="5" type="ORF">DC3_39080</name>
</gene>
<evidence type="ECO:0000259" key="4">
    <source>
        <dbReference type="PROSITE" id="PS01124"/>
    </source>
</evidence>
<dbReference type="PANTHER" id="PTHR46796:SF13">
    <property type="entry name" value="HTH-TYPE TRANSCRIPTIONAL ACTIVATOR RHAS"/>
    <property type="match status" value="1"/>
</dbReference>
<dbReference type="SMART" id="SM00091">
    <property type="entry name" value="PAS"/>
    <property type="match status" value="1"/>
</dbReference>
<organism evidence="5 6">
    <name type="scientific">Deinococcus cellulosilyticus (strain DSM 18568 / NBRC 106333 / KACC 11606 / 5516J-15)</name>
    <dbReference type="NCBI Taxonomy" id="1223518"/>
    <lineage>
        <taxon>Bacteria</taxon>
        <taxon>Thermotogati</taxon>
        <taxon>Deinococcota</taxon>
        <taxon>Deinococci</taxon>
        <taxon>Deinococcales</taxon>
        <taxon>Deinococcaceae</taxon>
        <taxon>Deinococcus</taxon>
    </lineage>
</organism>
<dbReference type="NCBIfam" id="TIGR00229">
    <property type="entry name" value="sensory_box"/>
    <property type="match status" value="1"/>
</dbReference>
<dbReference type="Pfam" id="PF12833">
    <property type="entry name" value="HTH_18"/>
    <property type="match status" value="1"/>
</dbReference>
<dbReference type="Proteomes" id="UP000321306">
    <property type="component" value="Unassembled WGS sequence"/>
</dbReference>
<keyword evidence="6" id="KW-1185">Reference proteome</keyword>
<keyword evidence="2" id="KW-0238">DNA-binding</keyword>
<reference evidence="5 6" key="1">
    <citation type="submission" date="2019-07" db="EMBL/GenBank/DDBJ databases">
        <title>Whole genome shotgun sequence of Deinococcus cellulosilyticus NBRC 106333.</title>
        <authorList>
            <person name="Hosoyama A."/>
            <person name="Uohara A."/>
            <person name="Ohji S."/>
            <person name="Ichikawa N."/>
        </authorList>
    </citation>
    <scope>NUCLEOTIDE SEQUENCE [LARGE SCALE GENOMIC DNA]</scope>
    <source>
        <strain evidence="5 6">NBRC 106333</strain>
    </source>
</reference>
<dbReference type="CDD" id="cd00130">
    <property type="entry name" value="PAS"/>
    <property type="match status" value="1"/>
</dbReference>
<dbReference type="AlphaFoldDB" id="A0A511N5Z5"/>
<dbReference type="InterPro" id="IPR035965">
    <property type="entry name" value="PAS-like_dom_sf"/>
</dbReference>